<keyword evidence="1" id="KW-1133">Transmembrane helix</keyword>
<feature type="transmembrane region" description="Helical" evidence="1">
    <location>
        <begin position="243"/>
        <end position="260"/>
    </location>
</feature>
<name>A0ABQ6MRA1_9STRA</name>
<dbReference type="EMBL" id="BRYB01004412">
    <property type="protein sequence ID" value="GMI30483.1"/>
    <property type="molecule type" value="Genomic_DNA"/>
</dbReference>
<feature type="transmembrane region" description="Helical" evidence="1">
    <location>
        <begin position="30"/>
        <end position="51"/>
    </location>
</feature>
<proteinExistence type="predicted"/>
<accession>A0ABQ6MRA1</accession>
<reference evidence="3 4" key="1">
    <citation type="journal article" date="2023" name="Commun. Biol.">
        <title>Genome analysis of Parmales, the sister group of diatoms, reveals the evolutionary specialization of diatoms from phago-mixotrophs to photoautotrophs.</title>
        <authorList>
            <person name="Ban H."/>
            <person name="Sato S."/>
            <person name="Yoshikawa S."/>
            <person name="Yamada K."/>
            <person name="Nakamura Y."/>
            <person name="Ichinomiya M."/>
            <person name="Sato N."/>
            <person name="Blanc-Mathieu R."/>
            <person name="Endo H."/>
            <person name="Kuwata A."/>
            <person name="Ogata H."/>
        </authorList>
    </citation>
    <scope>NUCLEOTIDE SEQUENCE [LARGE SCALE GENOMIC DNA]</scope>
</reference>
<dbReference type="SUPFAM" id="SSF81324">
    <property type="entry name" value="Voltage-gated potassium channels"/>
    <property type="match status" value="1"/>
</dbReference>
<gene>
    <name evidence="3" type="ORF">TeGR_g5094</name>
</gene>
<feature type="transmembrane region" description="Helical" evidence="1">
    <location>
        <begin position="111"/>
        <end position="131"/>
    </location>
</feature>
<feature type="transmembrane region" description="Helical" evidence="1">
    <location>
        <begin position="71"/>
        <end position="91"/>
    </location>
</feature>
<evidence type="ECO:0000259" key="2">
    <source>
        <dbReference type="Pfam" id="PF07885"/>
    </source>
</evidence>
<evidence type="ECO:0000313" key="3">
    <source>
        <dbReference type="EMBL" id="GMI30483.1"/>
    </source>
</evidence>
<feature type="transmembrane region" description="Helical" evidence="1">
    <location>
        <begin position="341"/>
        <end position="358"/>
    </location>
</feature>
<sequence length="422" mass="46668">MDRPLLSGQPLAPSPAKPPLRQATFDRNNYLHSLALFFLSIGAIALTIANLEDVKHSEDNPPSSIVNPENIELLLLWATNLLSVATLVSLFKLESRNLFDRVEARSFSERLIWLFVEVGICVLSPTSPTIISSTQVNTFSSHSSISLCVFLRIYHIFRLLRDLDPLYQQRSVIRSAMTRAHLVPPRFDCLLTFKRAVNRNGVTCSLALFFVMLFIFAYAMLTIERYQDDMICNSLNTDSCWDDFWLVVWFSASTITTVGYGDMVPSTGAGRVVSIAMCVFGVVLLGFMFAAVNEALHMSDKARVAASILEMEACRGRERDAAARVLQRWTRHMRERRPTKGSAAGGVVASVAAGAILTRRRASRRTLLATADARSDRSRLVDIEVMLQRVLSRLDKMDGGAGGGSVGLGIGNAKKKLHKAAL</sequence>
<protein>
    <recommendedName>
        <fullName evidence="2">Potassium channel domain-containing protein</fullName>
    </recommendedName>
</protein>
<keyword evidence="4" id="KW-1185">Reference proteome</keyword>
<evidence type="ECO:0000256" key="1">
    <source>
        <dbReference type="SAM" id="Phobius"/>
    </source>
</evidence>
<evidence type="ECO:0000313" key="4">
    <source>
        <dbReference type="Proteomes" id="UP001165060"/>
    </source>
</evidence>
<feature type="transmembrane region" description="Helical" evidence="1">
    <location>
        <begin position="272"/>
        <end position="292"/>
    </location>
</feature>
<dbReference type="PANTHER" id="PTHR10153">
    <property type="entry name" value="SMALL CONDUCTANCE CALCIUM-ACTIVATED POTASSIUM CHANNEL"/>
    <property type="match status" value="1"/>
</dbReference>
<dbReference type="Gene3D" id="1.10.287.70">
    <property type="match status" value="1"/>
</dbReference>
<dbReference type="Proteomes" id="UP001165060">
    <property type="component" value="Unassembled WGS sequence"/>
</dbReference>
<feature type="transmembrane region" description="Helical" evidence="1">
    <location>
        <begin position="202"/>
        <end position="223"/>
    </location>
</feature>
<dbReference type="InterPro" id="IPR013099">
    <property type="entry name" value="K_chnl_dom"/>
</dbReference>
<keyword evidence="1" id="KW-0472">Membrane</keyword>
<dbReference type="Pfam" id="PF07885">
    <property type="entry name" value="Ion_trans_2"/>
    <property type="match status" value="1"/>
</dbReference>
<comment type="caution">
    <text evidence="3">The sequence shown here is derived from an EMBL/GenBank/DDBJ whole genome shotgun (WGS) entry which is preliminary data.</text>
</comment>
<feature type="domain" description="Potassium channel" evidence="2">
    <location>
        <begin position="210"/>
        <end position="295"/>
    </location>
</feature>
<keyword evidence="1" id="KW-0812">Transmembrane</keyword>
<dbReference type="InterPro" id="IPR015449">
    <property type="entry name" value="K_chnl_Ca-activ_SK"/>
</dbReference>
<organism evidence="3 4">
    <name type="scientific">Tetraparma gracilis</name>
    <dbReference type="NCBI Taxonomy" id="2962635"/>
    <lineage>
        <taxon>Eukaryota</taxon>
        <taxon>Sar</taxon>
        <taxon>Stramenopiles</taxon>
        <taxon>Ochrophyta</taxon>
        <taxon>Bolidophyceae</taxon>
        <taxon>Parmales</taxon>
        <taxon>Triparmaceae</taxon>
        <taxon>Tetraparma</taxon>
    </lineage>
</organism>